<feature type="domain" description="Retroviral polymerase SH3-like" evidence="10">
    <location>
        <begin position="289"/>
        <end position="338"/>
    </location>
</feature>
<evidence type="ECO:0000256" key="2">
    <source>
        <dbReference type="ARBA" id="ARBA00022723"/>
    </source>
</evidence>
<dbReference type="EMBL" id="ABEU02000001">
    <property type="status" value="NOT_ANNOTATED_CDS"/>
    <property type="molecule type" value="Genomic_DNA"/>
</dbReference>
<keyword evidence="9" id="KW-0233">DNA recombination</keyword>
<dbReference type="InterPro" id="IPR057670">
    <property type="entry name" value="SH3_retrovirus"/>
</dbReference>
<dbReference type="PANTHER" id="PTHR42648">
    <property type="entry name" value="TRANSPOSASE, PUTATIVE-RELATED"/>
    <property type="match status" value="1"/>
</dbReference>
<dbReference type="GO" id="GO:0003964">
    <property type="term" value="F:RNA-directed DNA polymerase activity"/>
    <property type="evidence" value="ECO:0007669"/>
    <property type="project" value="UniProtKB-KW"/>
</dbReference>
<dbReference type="Pfam" id="PF14223">
    <property type="entry name" value="Retrotran_gag_2"/>
    <property type="match status" value="1"/>
</dbReference>
<evidence type="ECO:0000256" key="4">
    <source>
        <dbReference type="ARBA" id="ARBA00022801"/>
    </source>
</evidence>
<accession>A0A7I4BWV6</accession>
<dbReference type="GO" id="GO:0006310">
    <property type="term" value="P:DNA recombination"/>
    <property type="evidence" value="ECO:0007669"/>
    <property type="project" value="UniProtKB-KW"/>
</dbReference>
<protein>
    <recommendedName>
        <fullName evidence="10">Retroviral polymerase SH3-like domain-containing protein</fullName>
    </recommendedName>
</protein>
<proteinExistence type="predicted"/>
<reference evidence="11 12" key="2">
    <citation type="journal article" date="2018" name="Plant J.">
        <title>The Physcomitrella patens chromosome-scale assembly reveals moss genome structure and evolution.</title>
        <authorList>
            <person name="Lang D."/>
            <person name="Ullrich K.K."/>
            <person name="Murat F."/>
            <person name="Fuchs J."/>
            <person name="Jenkins J."/>
            <person name="Haas F.B."/>
            <person name="Piednoel M."/>
            <person name="Gundlach H."/>
            <person name="Van Bel M."/>
            <person name="Meyberg R."/>
            <person name="Vives C."/>
            <person name="Morata J."/>
            <person name="Symeonidi A."/>
            <person name="Hiss M."/>
            <person name="Muchero W."/>
            <person name="Kamisugi Y."/>
            <person name="Saleh O."/>
            <person name="Blanc G."/>
            <person name="Decker E.L."/>
            <person name="van Gessel N."/>
            <person name="Grimwood J."/>
            <person name="Hayes R.D."/>
            <person name="Graham S.W."/>
            <person name="Gunter L.E."/>
            <person name="McDaniel S.F."/>
            <person name="Hoernstein S.N.W."/>
            <person name="Larsson A."/>
            <person name="Li F.W."/>
            <person name="Perroud P.F."/>
            <person name="Phillips J."/>
            <person name="Ranjan P."/>
            <person name="Rokshar D.S."/>
            <person name="Rothfels C.J."/>
            <person name="Schneider L."/>
            <person name="Shu S."/>
            <person name="Stevenson D.W."/>
            <person name="Thummler F."/>
            <person name="Tillich M."/>
            <person name="Villarreal Aguilar J.C."/>
            <person name="Widiez T."/>
            <person name="Wong G.K."/>
            <person name="Wymore A."/>
            <person name="Zhang Y."/>
            <person name="Zimmer A.D."/>
            <person name="Quatrano R.S."/>
            <person name="Mayer K.F.X."/>
            <person name="Goodstein D."/>
            <person name="Casacuberta J.M."/>
            <person name="Vandepoele K."/>
            <person name="Reski R."/>
            <person name="Cuming A.C."/>
            <person name="Tuskan G.A."/>
            <person name="Maumus F."/>
            <person name="Salse J."/>
            <person name="Schmutz J."/>
            <person name="Rensing S.A."/>
        </authorList>
    </citation>
    <scope>NUCLEOTIDE SEQUENCE [LARGE SCALE GENOMIC DNA]</scope>
    <source>
        <strain evidence="11 12">cv. Gransden 2004</strain>
    </source>
</reference>
<keyword evidence="3" id="KW-0255">Endonuclease</keyword>
<evidence type="ECO:0000313" key="12">
    <source>
        <dbReference type="Proteomes" id="UP000006727"/>
    </source>
</evidence>
<evidence type="ECO:0000256" key="1">
    <source>
        <dbReference type="ARBA" id="ARBA00022722"/>
    </source>
</evidence>
<keyword evidence="2" id="KW-0479">Metal-binding</keyword>
<reference evidence="11" key="3">
    <citation type="submission" date="2020-12" db="UniProtKB">
        <authorList>
            <consortium name="EnsemblPlants"/>
        </authorList>
    </citation>
    <scope>IDENTIFICATION</scope>
</reference>
<dbReference type="GO" id="GO:0003887">
    <property type="term" value="F:DNA-directed DNA polymerase activity"/>
    <property type="evidence" value="ECO:0007669"/>
    <property type="project" value="UniProtKB-KW"/>
</dbReference>
<keyword evidence="8" id="KW-0808">Transferase</keyword>
<dbReference type="GO" id="GO:0004519">
    <property type="term" value="F:endonuclease activity"/>
    <property type="evidence" value="ECO:0007669"/>
    <property type="project" value="UniProtKB-KW"/>
</dbReference>
<keyword evidence="5" id="KW-0460">Magnesium</keyword>
<dbReference type="InParanoid" id="A0A7I4BWV6"/>
<name>A0A7I4BWV6_PHYPA</name>
<dbReference type="GO" id="GO:0046872">
    <property type="term" value="F:metal ion binding"/>
    <property type="evidence" value="ECO:0007669"/>
    <property type="project" value="UniProtKB-KW"/>
</dbReference>
<evidence type="ECO:0000256" key="8">
    <source>
        <dbReference type="ARBA" id="ARBA00022932"/>
    </source>
</evidence>
<dbReference type="InterPro" id="IPR039537">
    <property type="entry name" value="Retrotran_Ty1/copia-like"/>
</dbReference>
<evidence type="ECO:0000256" key="5">
    <source>
        <dbReference type="ARBA" id="ARBA00022842"/>
    </source>
</evidence>
<reference evidence="11 12" key="1">
    <citation type="journal article" date="2008" name="Science">
        <title>The Physcomitrella genome reveals evolutionary insights into the conquest of land by plants.</title>
        <authorList>
            <person name="Rensing S."/>
            <person name="Lang D."/>
            <person name="Zimmer A."/>
            <person name="Terry A."/>
            <person name="Salamov A."/>
            <person name="Shapiro H."/>
            <person name="Nishiyama T."/>
            <person name="Perroud P.-F."/>
            <person name="Lindquist E."/>
            <person name="Kamisugi Y."/>
            <person name="Tanahashi T."/>
            <person name="Sakakibara K."/>
            <person name="Fujita T."/>
            <person name="Oishi K."/>
            <person name="Shin-I T."/>
            <person name="Kuroki Y."/>
            <person name="Toyoda A."/>
            <person name="Suzuki Y."/>
            <person name="Hashimoto A."/>
            <person name="Yamaguchi K."/>
            <person name="Sugano A."/>
            <person name="Kohara Y."/>
            <person name="Fujiyama A."/>
            <person name="Anterola A."/>
            <person name="Aoki S."/>
            <person name="Ashton N."/>
            <person name="Barbazuk W.B."/>
            <person name="Barker E."/>
            <person name="Bennetzen J."/>
            <person name="Bezanilla M."/>
            <person name="Blankenship R."/>
            <person name="Cho S.H."/>
            <person name="Dutcher S."/>
            <person name="Estelle M."/>
            <person name="Fawcett J.A."/>
            <person name="Gundlach H."/>
            <person name="Hanada K."/>
            <person name="Heyl A."/>
            <person name="Hicks K.A."/>
            <person name="Hugh J."/>
            <person name="Lohr M."/>
            <person name="Mayer K."/>
            <person name="Melkozernov A."/>
            <person name="Murata T."/>
            <person name="Nelson D."/>
            <person name="Pils B."/>
            <person name="Prigge M."/>
            <person name="Reiss B."/>
            <person name="Renner T."/>
            <person name="Rombauts S."/>
            <person name="Rushton P."/>
            <person name="Sanderfoot A."/>
            <person name="Schween G."/>
            <person name="Shiu S.-H."/>
            <person name="Stueber K."/>
            <person name="Theodoulou F.L."/>
            <person name="Tu H."/>
            <person name="Van de Peer Y."/>
            <person name="Verrier P.J."/>
            <person name="Waters E."/>
            <person name="Wood A."/>
            <person name="Yang L."/>
            <person name="Cove D."/>
            <person name="Cuming A."/>
            <person name="Hasebe M."/>
            <person name="Lucas S."/>
            <person name="Mishler D.B."/>
            <person name="Reski R."/>
            <person name="Grigoriev I."/>
            <person name="Quatrano R.S."/>
            <person name="Boore J.L."/>
        </authorList>
    </citation>
    <scope>NUCLEOTIDE SEQUENCE [LARGE SCALE GENOMIC DNA]</scope>
    <source>
        <strain evidence="11 12">cv. Gransden 2004</strain>
    </source>
</reference>
<keyword evidence="8" id="KW-0548">Nucleotidyltransferase</keyword>
<dbReference type="Proteomes" id="UP000006727">
    <property type="component" value="Chromosome 1"/>
</dbReference>
<evidence type="ECO:0000256" key="6">
    <source>
        <dbReference type="ARBA" id="ARBA00022908"/>
    </source>
</evidence>
<evidence type="ECO:0000313" key="11">
    <source>
        <dbReference type="EnsemblPlants" id="Pp3c1_34270V3.1"/>
    </source>
</evidence>
<keyword evidence="4" id="KW-0378">Hydrolase</keyword>
<dbReference type="Gramene" id="Pp3c1_34270V3.1">
    <property type="protein sequence ID" value="Pp3c1_34270V3.1"/>
    <property type="gene ID" value="Pp3c1_34270"/>
</dbReference>
<dbReference type="GO" id="GO:0016787">
    <property type="term" value="F:hydrolase activity"/>
    <property type="evidence" value="ECO:0007669"/>
    <property type="project" value="UniProtKB-KW"/>
</dbReference>
<organism evidence="11 12">
    <name type="scientific">Physcomitrium patens</name>
    <name type="common">Spreading-leaved earth moss</name>
    <name type="synonym">Physcomitrella patens</name>
    <dbReference type="NCBI Taxonomy" id="3218"/>
    <lineage>
        <taxon>Eukaryota</taxon>
        <taxon>Viridiplantae</taxon>
        <taxon>Streptophyta</taxon>
        <taxon>Embryophyta</taxon>
        <taxon>Bryophyta</taxon>
        <taxon>Bryophytina</taxon>
        <taxon>Bryopsida</taxon>
        <taxon>Funariidae</taxon>
        <taxon>Funariales</taxon>
        <taxon>Funariaceae</taxon>
        <taxon>Physcomitrium</taxon>
    </lineage>
</organism>
<dbReference type="AlphaFoldDB" id="A0A7I4BWV6"/>
<dbReference type="EnsemblPlants" id="Pp3c1_34270V3.1">
    <property type="protein sequence ID" value="Pp3c1_34270V3.1"/>
    <property type="gene ID" value="Pp3c1_34270"/>
</dbReference>
<keyword evidence="7" id="KW-0695">RNA-directed DNA polymerase</keyword>
<evidence type="ECO:0000256" key="7">
    <source>
        <dbReference type="ARBA" id="ARBA00022918"/>
    </source>
</evidence>
<dbReference type="Pfam" id="PF25597">
    <property type="entry name" value="SH3_retrovirus"/>
    <property type="match status" value="1"/>
</dbReference>
<dbReference type="PANTHER" id="PTHR42648:SF11">
    <property type="entry name" value="TRANSPOSON TY4-P GAG-POL POLYPROTEIN"/>
    <property type="match status" value="1"/>
</dbReference>
<keyword evidence="12" id="KW-1185">Reference proteome</keyword>
<keyword evidence="8" id="KW-0239">DNA-directed DNA polymerase</keyword>
<keyword evidence="6" id="KW-0229">DNA integration</keyword>
<evidence type="ECO:0000259" key="10">
    <source>
        <dbReference type="Pfam" id="PF25597"/>
    </source>
</evidence>
<sequence length="339" mass="39064">MRMEDGGSVEEYLRNARDLKSNLAAMGHKIVDETLVRLTLNGLPLSYKEIIQSLSVLDKLPTFALISSKLLNESHRLSLCRNCLGEERALLTQFQRYQPRHQIFDRKKQHTQGRRDHSTHSRINQPFRFKHRTSNQGFQGGTSCISYRKTFTASYAGHQITYPEPAPTDSRCVKKKTTSTYLPAKNKGSLKRLVEGMPLIPAIKTICEQCLVGKEHRGRFPKKQNRTVFERARNTLASCNLPGYLLSKVVNIENFLFNRSQTVDNRGVTPYERYYNSKLNVNFFKIFGCLVYVHVLKIDRNKLESKTKKCLLMGFDKQTKAYHLFDPSNQKIILSRDIA</sequence>
<dbReference type="GO" id="GO:0015074">
    <property type="term" value="P:DNA integration"/>
    <property type="evidence" value="ECO:0007669"/>
    <property type="project" value="UniProtKB-KW"/>
</dbReference>
<keyword evidence="1" id="KW-0540">Nuclease</keyword>
<evidence type="ECO:0000256" key="3">
    <source>
        <dbReference type="ARBA" id="ARBA00022759"/>
    </source>
</evidence>
<evidence type="ECO:0000256" key="9">
    <source>
        <dbReference type="ARBA" id="ARBA00023172"/>
    </source>
</evidence>